<proteinExistence type="inferred from homology"/>
<protein>
    <recommendedName>
        <fullName evidence="3">Transmembrane protein 186</fullName>
    </recommendedName>
</protein>
<comment type="similarity">
    <text evidence="2">Belongs to the TMEM186 family.</text>
</comment>
<reference evidence="10" key="1">
    <citation type="submission" date="2025-08" db="UniProtKB">
        <authorList>
            <consortium name="Ensembl"/>
        </authorList>
    </citation>
    <scope>IDENTIFICATION</scope>
</reference>
<keyword evidence="7" id="KW-0496">Mitochondrion</keyword>
<evidence type="ECO:0000256" key="6">
    <source>
        <dbReference type="ARBA" id="ARBA00022989"/>
    </source>
</evidence>
<evidence type="ECO:0000313" key="11">
    <source>
        <dbReference type="Proteomes" id="UP000694392"/>
    </source>
</evidence>
<dbReference type="AlphaFoldDB" id="A0A8D0HEF7"/>
<dbReference type="GO" id="GO:0005743">
    <property type="term" value="C:mitochondrial inner membrane"/>
    <property type="evidence" value="ECO:0007669"/>
    <property type="project" value="UniProtKB-SubCell"/>
</dbReference>
<dbReference type="InterPro" id="IPR045325">
    <property type="entry name" value="TMEM70/TMEM186/TMEM223"/>
</dbReference>
<keyword evidence="4 9" id="KW-0812">Transmembrane</keyword>
<keyword evidence="6 9" id="KW-1133">Transmembrane helix</keyword>
<evidence type="ECO:0000313" key="10">
    <source>
        <dbReference type="Ensembl" id="ENSSPUP00000020455.1"/>
    </source>
</evidence>
<dbReference type="OMA" id="MTIGDTG"/>
<dbReference type="Proteomes" id="UP000694392">
    <property type="component" value="Unplaced"/>
</dbReference>
<evidence type="ECO:0000256" key="9">
    <source>
        <dbReference type="SAM" id="Phobius"/>
    </source>
</evidence>
<feature type="transmembrane region" description="Helical" evidence="9">
    <location>
        <begin position="136"/>
        <end position="159"/>
    </location>
</feature>
<evidence type="ECO:0000256" key="4">
    <source>
        <dbReference type="ARBA" id="ARBA00022692"/>
    </source>
</evidence>
<dbReference type="PANTHER" id="PTHR13603">
    <property type="entry name" value="TRANSMEMBRANE PROTEIN 186"/>
    <property type="match status" value="1"/>
</dbReference>
<evidence type="ECO:0000256" key="3">
    <source>
        <dbReference type="ARBA" id="ARBA00014604"/>
    </source>
</evidence>
<evidence type="ECO:0000256" key="2">
    <source>
        <dbReference type="ARBA" id="ARBA00007020"/>
    </source>
</evidence>
<dbReference type="Ensembl" id="ENSSPUT00000021783.1">
    <property type="protein sequence ID" value="ENSSPUP00000020455.1"/>
    <property type="gene ID" value="ENSSPUG00000015692.1"/>
</dbReference>
<accession>A0A8D0HEF7</accession>
<evidence type="ECO:0000256" key="7">
    <source>
        <dbReference type="ARBA" id="ARBA00023128"/>
    </source>
</evidence>
<dbReference type="InterPro" id="IPR026571">
    <property type="entry name" value="Tmem186"/>
</dbReference>
<keyword evidence="5" id="KW-0999">Mitochondrion inner membrane</keyword>
<gene>
    <name evidence="10" type="primary">TMEM186</name>
</gene>
<evidence type="ECO:0000256" key="1">
    <source>
        <dbReference type="ARBA" id="ARBA00004448"/>
    </source>
</evidence>
<sequence>MAGFCTVTIQVRAIPAFGRCLQNGFAAGWWKQSSLCSPIWLGAHTSLQPQSRRTERTLQPGKGLAQYRFLSSLAQSRSILEKPTPENTEQFKVIYRFPGIRVCRVLSRLKLLQTGLTLIILPPVCFLYLQEQVSSGFFLYVIGVASFAATMLYGMSFFLRRLIGFMYLNDAGNMLKVSHLTFWGRRNDIFCPVETVMTLSDTGESENDILLPFKLSNSTSFLYFTLKHGQIVDKERFAQVFGA</sequence>
<dbReference type="GO" id="GO:0032981">
    <property type="term" value="P:mitochondrial respiratory chain complex I assembly"/>
    <property type="evidence" value="ECO:0007669"/>
    <property type="project" value="Ensembl"/>
</dbReference>
<keyword evidence="8 9" id="KW-0472">Membrane</keyword>
<dbReference type="GeneTree" id="ENSGT00390000000087"/>
<comment type="subcellular location">
    <subcellularLocation>
        <location evidence="1">Mitochondrion inner membrane</location>
        <topology evidence="1">Multi-pass membrane protein</topology>
    </subcellularLocation>
</comment>
<dbReference type="PANTHER" id="PTHR13603:SF1">
    <property type="entry name" value="TRANSMEMBRANE PROTEIN 186"/>
    <property type="match status" value="1"/>
</dbReference>
<feature type="transmembrane region" description="Helical" evidence="9">
    <location>
        <begin position="111"/>
        <end position="130"/>
    </location>
</feature>
<keyword evidence="11" id="KW-1185">Reference proteome</keyword>
<reference evidence="10" key="2">
    <citation type="submission" date="2025-09" db="UniProtKB">
        <authorList>
            <consortium name="Ensembl"/>
        </authorList>
    </citation>
    <scope>IDENTIFICATION</scope>
</reference>
<name>A0A8D0HEF7_SPHPU</name>
<dbReference type="Pfam" id="PF06979">
    <property type="entry name" value="TMEM70"/>
    <property type="match status" value="1"/>
</dbReference>
<evidence type="ECO:0000256" key="5">
    <source>
        <dbReference type="ARBA" id="ARBA00022792"/>
    </source>
</evidence>
<organism evidence="10 11">
    <name type="scientific">Sphenodon punctatus</name>
    <name type="common">Tuatara</name>
    <name type="synonym">Hatteria punctata</name>
    <dbReference type="NCBI Taxonomy" id="8508"/>
    <lineage>
        <taxon>Eukaryota</taxon>
        <taxon>Metazoa</taxon>
        <taxon>Chordata</taxon>
        <taxon>Craniata</taxon>
        <taxon>Vertebrata</taxon>
        <taxon>Euteleostomi</taxon>
        <taxon>Lepidosauria</taxon>
        <taxon>Sphenodontia</taxon>
        <taxon>Sphenodontidae</taxon>
        <taxon>Sphenodon</taxon>
    </lineage>
</organism>
<evidence type="ECO:0000256" key="8">
    <source>
        <dbReference type="ARBA" id="ARBA00023136"/>
    </source>
</evidence>